<dbReference type="PANTHER" id="PTHR43581">
    <property type="entry name" value="ATP/GTP PHOSPHATASE"/>
    <property type="match status" value="1"/>
</dbReference>
<dbReference type="GeneID" id="61000248"/>
<dbReference type="GO" id="GO:0004519">
    <property type="term" value="F:endonuclease activity"/>
    <property type="evidence" value="ECO:0007669"/>
    <property type="project" value="UniProtKB-KW"/>
</dbReference>
<dbReference type="InterPro" id="IPR027417">
    <property type="entry name" value="P-loop_NTPase"/>
</dbReference>
<accession>A0ABQ0VDV7</accession>
<dbReference type="InterPro" id="IPR041685">
    <property type="entry name" value="AAA_GajA/Old/RecF-like"/>
</dbReference>
<feature type="domain" description="Endonuclease GajA/Old nuclease/RecF-like AAA" evidence="1">
    <location>
        <begin position="1"/>
        <end position="401"/>
    </location>
</feature>
<protein>
    <submittedName>
        <fullName evidence="3">ATP-dependent endonuclease</fullName>
    </submittedName>
</protein>
<dbReference type="Proteomes" id="UP000321175">
    <property type="component" value="Unassembled WGS sequence"/>
</dbReference>
<dbReference type="SUPFAM" id="SSF52540">
    <property type="entry name" value="P-loop containing nucleoside triphosphate hydrolases"/>
    <property type="match status" value="1"/>
</dbReference>
<keyword evidence="4" id="KW-1185">Reference proteome</keyword>
<dbReference type="Gene3D" id="3.40.50.300">
    <property type="entry name" value="P-loop containing nucleotide triphosphate hydrolases"/>
    <property type="match status" value="1"/>
</dbReference>
<dbReference type="CDD" id="cd01026">
    <property type="entry name" value="TOPRIM_OLD"/>
    <property type="match status" value="1"/>
</dbReference>
<dbReference type="InterPro" id="IPR051396">
    <property type="entry name" value="Bact_Antivir_Def_Nuclease"/>
</dbReference>
<evidence type="ECO:0000259" key="2">
    <source>
        <dbReference type="Pfam" id="PF20469"/>
    </source>
</evidence>
<sequence length="689" mass="80019">MIIEKVRVENFRLLKDFEIDLKEGLSLVVGKNNCGKTSVLTIMDNLLNCNNSVFKWEDFNLEFQESFRQKIFKYVKREDGIQDFGGIKMTIFINYNEKDSFLNIKNFMMDLEEDNNYVVLEFYYSCKEDKIQQLQNDLEMINISNTENDQIKFTKFMKKHSSEYFTMQRYSRGYNCSTKELTDEISEEIRMNEINKLIKFKHIKANRDATNKANDHSLSNLSAKYYKLKNDPDTLVVDEFQEVIMEMDDQLNRVYNGDNSKQGIFSDIIKSVNDFGGQSKETKITIQSSIGDKELLKENTTLYYEHSGKHLPESYNGLGYLNLIGMIFEIETIISELGNEDNGVSDINILFIEEPEAHTHPQLQYIFIKNIKKLIKTRCMEDKKIKLVLQTVLSTHSSHIVSECDFDDIRYLKLGSNGIESKNFEILKKKYEGDTQAFKFVKQYLTLSRSELFFADKAIFIEGDTERILLPFMMKKIDEVIHENGAKEDDEGVENNYLPLSSQNISIIEAGAYAHKFKHLIDFLGITVLIITDIDAAKKNKNNRLEGCSPCDATHTTNASLKDFFNLDDDPEQFNNLRSNDLSKKIFNNQYCVVYQTCENDYQANSFEDAFICTNLDFVIANKVNFEQGLKNCTKINNGNQDYYLIAKDCINKKSAFATEILYFDGVTDEIEWKVPEYIKEGLIWLKNR</sequence>
<keyword evidence="3" id="KW-0255">Endonuclease</keyword>
<organism evidence="3 4">
    <name type="scientific">Enterococcus mundtii</name>
    <dbReference type="NCBI Taxonomy" id="53346"/>
    <lineage>
        <taxon>Bacteria</taxon>
        <taxon>Bacillati</taxon>
        <taxon>Bacillota</taxon>
        <taxon>Bacilli</taxon>
        <taxon>Lactobacillales</taxon>
        <taxon>Enterococcaceae</taxon>
        <taxon>Enterococcus</taxon>
    </lineage>
</organism>
<comment type="caution">
    <text evidence="3">The sequence shown here is derived from an EMBL/GenBank/DDBJ whole genome shotgun (WGS) entry which is preliminary data.</text>
</comment>
<feature type="domain" description="OLD protein-like TOPRIM" evidence="2">
    <location>
        <begin position="453"/>
        <end position="535"/>
    </location>
</feature>
<dbReference type="Pfam" id="PF20469">
    <property type="entry name" value="OLD-like_TOPRIM"/>
    <property type="match status" value="1"/>
</dbReference>
<evidence type="ECO:0000313" key="4">
    <source>
        <dbReference type="Proteomes" id="UP000321175"/>
    </source>
</evidence>
<name>A0ABQ0VDV7_ENTMU</name>
<evidence type="ECO:0000259" key="1">
    <source>
        <dbReference type="Pfam" id="PF13175"/>
    </source>
</evidence>
<dbReference type="RefSeq" id="WP_071866916.1">
    <property type="nucleotide sequence ID" value="NZ_BJWA01000012.1"/>
</dbReference>
<evidence type="ECO:0000313" key="3">
    <source>
        <dbReference type="EMBL" id="GEL80650.1"/>
    </source>
</evidence>
<keyword evidence="3" id="KW-0540">Nuclease</keyword>
<dbReference type="InterPro" id="IPR034139">
    <property type="entry name" value="TOPRIM_OLD"/>
</dbReference>
<dbReference type="PANTHER" id="PTHR43581:SF4">
    <property type="entry name" value="ATP_GTP PHOSPHATASE"/>
    <property type="match status" value="1"/>
</dbReference>
<reference evidence="3 4" key="1">
    <citation type="submission" date="2019-07" db="EMBL/GenBank/DDBJ databases">
        <title>Whole genome shotgun sequence of Enterococcus mundtii NBRC 100490.</title>
        <authorList>
            <person name="Hosoyama A."/>
            <person name="Uohara A."/>
            <person name="Ohji S."/>
            <person name="Ichikawa N."/>
        </authorList>
    </citation>
    <scope>NUCLEOTIDE SEQUENCE [LARGE SCALE GENOMIC DNA]</scope>
    <source>
        <strain evidence="3 4">NBRC 100490</strain>
    </source>
</reference>
<proteinExistence type="predicted"/>
<dbReference type="EMBL" id="BJWA01000012">
    <property type="protein sequence ID" value="GEL80650.1"/>
    <property type="molecule type" value="Genomic_DNA"/>
</dbReference>
<gene>
    <name evidence="3" type="ORF">EMU01_17940</name>
</gene>
<keyword evidence="3" id="KW-0378">Hydrolase</keyword>
<dbReference type="Pfam" id="PF13175">
    <property type="entry name" value="AAA_15"/>
    <property type="match status" value="1"/>
</dbReference>